<keyword evidence="1" id="KW-0472">Membrane</keyword>
<dbReference type="Proteomes" id="UP000696931">
    <property type="component" value="Unassembled WGS sequence"/>
</dbReference>
<proteinExistence type="predicted"/>
<dbReference type="AlphaFoldDB" id="A0A933SA18"/>
<evidence type="ECO:0000256" key="1">
    <source>
        <dbReference type="SAM" id="Phobius"/>
    </source>
</evidence>
<name>A0A933SA18_UNCEI</name>
<dbReference type="EMBL" id="JACRIW010000025">
    <property type="protein sequence ID" value="MBI5168484.1"/>
    <property type="molecule type" value="Genomic_DNA"/>
</dbReference>
<accession>A0A933SA18</accession>
<keyword evidence="1" id="KW-1133">Transmembrane helix</keyword>
<evidence type="ECO:0000313" key="2">
    <source>
        <dbReference type="EMBL" id="MBI5168484.1"/>
    </source>
</evidence>
<reference evidence="2" key="1">
    <citation type="submission" date="2020-07" db="EMBL/GenBank/DDBJ databases">
        <title>Huge and variable diversity of episymbiotic CPR bacteria and DPANN archaea in groundwater ecosystems.</title>
        <authorList>
            <person name="He C.Y."/>
            <person name="Keren R."/>
            <person name="Whittaker M."/>
            <person name="Farag I.F."/>
            <person name="Doudna J."/>
            <person name="Cate J.H.D."/>
            <person name="Banfield J.F."/>
        </authorList>
    </citation>
    <scope>NUCLEOTIDE SEQUENCE</scope>
    <source>
        <strain evidence="2">NC_groundwater_1813_Pr3_B-0.1um_71_17</strain>
    </source>
</reference>
<comment type="caution">
    <text evidence="2">The sequence shown here is derived from an EMBL/GenBank/DDBJ whole genome shotgun (WGS) entry which is preliminary data.</text>
</comment>
<organism evidence="2 3">
    <name type="scientific">Eiseniibacteriota bacterium</name>
    <dbReference type="NCBI Taxonomy" id="2212470"/>
    <lineage>
        <taxon>Bacteria</taxon>
        <taxon>Candidatus Eiseniibacteriota</taxon>
    </lineage>
</organism>
<protein>
    <submittedName>
        <fullName evidence="2">Uncharacterized protein</fullName>
    </submittedName>
</protein>
<keyword evidence="1" id="KW-0812">Transmembrane</keyword>
<feature type="transmembrane region" description="Helical" evidence="1">
    <location>
        <begin position="12"/>
        <end position="29"/>
    </location>
</feature>
<gene>
    <name evidence="2" type="ORF">HZA61_03250</name>
</gene>
<sequence length="162" mass="17669">MAGTLQQRINQLALAASVFLFAAIGVLWWRDRTHAWDTPRFDPARFATVAAAGPAAAGRTRFLVAVHPGCSHCRERLAELTRAAAADSSGAALAALLVDVEPRPAGVDLGVPLPGGVWWDSAGIWRNRWGRRVYGETFVFTHSGALERVIPTRGDWRDVSRR</sequence>
<evidence type="ECO:0000313" key="3">
    <source>
        <dbReference type="Proteomes" id="UP000696931"/>
    </source>
</evidence>